<protein>
    <submittedName>
        <fullName evidence="2">Uncharacterized protein</fullName>
    </submittedName>
</protein>
<evidence type="ECO:0000313" key="2">
    <source>
        <dbReference type="EMBL" id="MBB3915565.1"/>
    </source>
</evidence>
<accession>A0A7W6B4R0</accession>
<evidence type="ECO:0000313" key="3">
    <source>
        <dbReference type="EMBL" id="RUM11853.1"/>
    </source>
</evidence>
<gene>
    <name evidence="3" type="ORF">EFB14_15810</name>
    <name evidence="2" type="ORF">GGQ65_002855</name>
</gene>
<keyword evidence="4" id="KW-1185">Reference proteome</keyword>
<dbReference type="EMBL" id="RJJU01000008">
    <property type="protein sequence ID" value="RUM11853.1"/>
    <property type="molecule type" value="Genomic_DNA"/>
</dbReference>
<dbReference type="RefSeq" id="WP_126826825.1">
    <property type="nucleotide sequence ID" value="NZ_JACIDG010000006.1"/>
</dbReference>
<dbReference type="Proteomes" id="UP000545490">
    <property type="component" value="Unassembled WGS sequence"/>
</dbReference>
<proteinExistence type="predicted"/>
<evidence type="ECO:0000313" key="4">
    <source>
        <dbReference type="Proteomes" id="UP000272004"/>
    </source>
</evidence>
<dbReference type="EMBL" id="JACIDG010000006">
    <property type="protein sequence ID" value="MBB3915565.1"/>
    <property type="molecule type" value="Genomic_DNA"/>
</dbReference>
<evidence type="ECO:0000313" key="5">
    <source>
        <dbReference type="Proteomes" id="UP000545490"/>
    </source>
</evidence>
<organism evidence="2 5">
    <name type="scientific">Rhizobium fabae</name>
    <dbReference type="NCBI Taxonomy" id="573179"/>
    <lineage>
        <taxon>Bacteria</taxon>
        <taxon>Pseudomonadati</taxon>
        <taxon>Pseudomonadota</taxon>
        <taxon>Alphaproteobacteria</taxon>
        <taxon>Hyphomicrobiales</taxon>
        <taxon>Rhizobiaceae</taxon>
        <taxon>Rhizobium/Agrobacterium group</taxon>
        <taxon>Rhizobium</taxon>
    </lineage>
</organism>
<reference evidence="2 5" key="2">
    <citation type="submission" date="2020-08" db="EMBL/GenBank/DDBJ databases">
        <title>Genomic Encyclopedia of Type Strains, Phase IV (KMG-IV): sequencing the most valuable type-strain genomes for metagenomic binning, comparative biology and taxonomic classification.</title>
        <authorList>
            <person name="Goeker M."/>
        </authorList>
    </citation>
    <scope>NUCLEOTIDE SEQUENCE [LARGE SCALE GENOMIC DNA]</scope>
    <source>
        <strain evidence="2 5">DSM 19331</strain>
    </source>
</reference>
<sequence>MSAIMTTNIQKLVHSIIDGERHYSALLQGLILQVKRDPVMGPRWKEAIAHGDRKTGVDAALSLLRETPTYGGIVKRIEAYVEELAKLMADATKAMRSGTPDQRLVRLLEMMASEEFRRQEIERLEGPTIPASELNPNMRQGGMVKRPSTTH</sequence>
<feature type="region of interest" description="Disordered" evidence="1">
    <location>
        <begin position="129"/>
        <end position="151"/>
    </location>
</feature>
<dbReference type="Proteomes" id="UP000272004">
    <property type="component" value="Unassembled WGS sequence"/>
</dbReference>
<comment type="caution">
    <text evidence="2">The sequence shown here is derived from an EMBL/GenBank/DDBJ whole genome shotgun (WGS) entry which is preliminary data.</text>
</comment>
<dbReference type="AlphaFoldDB" id="A0A7W6B4R0"/>
<name>A0A7W6B4R0_9HYPH</name>
<evidence type="ECO:0000256" key="1">
    <source>
        <dbReference type="SAM" id="MobiDB-lite"/>
    </source>
</evidence>
<reference evidence="3 4" key="1">
    <citation type="submission" date="2018-11" db="EMBL/GenBank/DDBJ databases">
        <authorList>
            <person name="Huo Y."/>
        </authorList>
    </citation>
    <scope>NUCLEOTIDE SEQUENCE [LARGE SCALE GENOMIC DNA]</scope>
    <source>
        <strain evidence="3 4">CCBAU 33202</strain>
    </source>
</reference>